<dbReference type="InterPro" id="IPR009057">
    <property type="entry name" value="Homeodomain-like_sf"/>
</dbReference>
<dbReference type="SUPFAM" id="SSF48452">
    <property type="entry name" value="TPR-like"/>
    <property type="match status" value="2"/>
</dbReference>
<feature type="domain" description="HTH araC/xylS-type" evidence="5">
    <location>
        <begin position="476"/>
        <end position="580"/>
    </location>
</feature>
<dbReference type="SUPFAM" id="SSF46689">
    <property type="entry name" value="Homeodomain-like"/>
    <property type="match status" value="1"/>
</dbReference>
<sequence>MANSTLRLLSDIIRLSCVLFFSFTSFSFAQNQEPYYTRTLQEWKDASYGELVTFLERPEEIKSTEEIGAIADLILKEAFKKNRPEYPVQSYHLLARAYQYKESYELGINNINQAIRHANRHPRYQDKAPLYLTKALLLYDLKDYEGAMKNNLKVLSYAKKEKNRRIKLKVNYNIALIKTRMNNFTGALDIHLKNLNAFKNEGLTALSKDHQVLFLHTLIAISRIQTDLENYSEANEYCNEVIKYSEILGLYKYKAYGFLGLGNLYSLTCKYYNALQNLGKAERTELYETDIYFHSQVHLYRARTYFHQKHYKKTIKELHKAEDYFDPRFFNPRDSHEINVLYARSYQNLEDLESASRYSNNAFDFYESNKRRLNVINTSLTSEYDMSFLREEIDELSLRSKIQRNKSYTALTALLLVSFFFLIYYQKQQARNKRIFDALILDLDAQKDITVLEPVRVAQKEIVPKKEDRKFKELLEKITIFEKENGYLDNHCTLNEVAKRLKTNTSYLSKFINNYKGVSFTKYLTELRIDYALNRLKNDKQFRKYTIKSIAQEVGFNSPEPFAKAFKKKTGIYPSYFIKKLG</sequence>
<evidence type="ECO:0000256" key="4">
    <source>
        <dbReference type="SAM" id="Phobius"/>
    </source>
</evidence>
<dbReference type="InterPro" id="IPR018060">
    <property type="entry name" value="HTH_AraC"/>
</dbReference>
<keyword evidence="4" id="KW-1133">Transmembrane helix</keyword>
<keyword evidence="4" id="KW-0812">Transmembrane</keyword>
<keyword evidence="1" id="KW-0805">Transcription regulation</keyword>
<dbReference type="AlphaFoldDB" id="A0A6P0UX22"/>
<evidence type="ECO:0000256" key="1">
    <source>
        <dbReference type="ARBA" id="ARBA00023015"/>
    </source>
</evidence>
<evidence type="ECO:0000313" key="6">
    <source>
        <dbReference type="EMBL" id="NER15283.1"/>
    </source>
</evidence>
<dbReference type="PANTHER" id="PTHR43280">
    <property type="entry name" value="ARAC-FAMILY TRANSCRIPTIONAL REGULATOR"/>
    <property type="match status" value="1"/>
</dbReference>
<dbReference type="GO" id="GO:0043565">
    <property type="term" value="F:sequence-specific DNA binding"/>
    <property type="evidence" value="ECO:0007669"/>
    <property type="project" value="InterPro"/>
</dbReference>
<proteinExistence type="predicted"/>
<gene>
    <name evidence="6" type="ORF">GWK08_17640</name>
</gene>
<dbReference type="RefSeq" id="WP_163608570.1">
    <property type="nucleotide sequence ID" value="NZ_JAABOO010000004.1"/>
</dbReference>
<evidence type="ECO:0000256" key="3">
    <source>
        <dbReference type="ARBA" id="ARBA00023163"/>
    </source>
</evidence>
<dbReference type="InterPro" id="IPR019734">
    <property type="entry name" value="TPR_rpt"/>
</dbReference>
<comment type="caution">
    <text evidence="6">The sequence shown here is derived from an EMBL/GenBank/DDBJ whole genome shotgun (WGS) entry which is preliminary data.</text>
</comment>
<evidence type="ECO:0000256" key="2">
    <source>
        <dbReference type="ARBA" id="ARBA00023125"/>
    </source>
</evidence>
<feature type="transmembrane region" description="Helical" evidence="4">
    <location>
        <begin position="407"/>
        <end position="425"/>
    </location>
</feature>
<accession>A0A6P0UX22</accession>
<evidence type="ECO:0000313" key="7">
    <source>
        <dbReference type="Proteomes" id="UP000468581"/>
    </source>
</evidence>
<keyword evidence="3" id="KW-0804">Transcription</keyword>
<dbReference type="PROSITE" id="PS01124">
    <property type="entry name" value="HTH_ARAC_FAMILY_2"/>
    <property type="match status" value="1"/>
</dbReference>
<name>A0A6P0UX22_9FLAO</name>
<dbReference type="Pfam" id="PF12833">
    <property type="entry name" value="HTH_18"/>
    <property type="match status" value="1"/>
</dbReference>
<dbReference type="EMBL" id="JAABOO010000004">
    <property type="protein sequence ID" value="NER15283.1"/>
    <property type="molecule type" value="Genomic_DNA"/>
</dbReference>
<keyword evidence="2" id="KW-0238">DNA-binding</keyword>
<reference evidence="6 7" key="1">
    <citation type="submission" date="2020-01" db="EMBL/GenBank/DDBJ databases">
        <title>Leptobacterium flavescens.</title>
        <authorList>
            <person name="Wang G."/>
        </authorList>
    </citation>
    <scope>NUCLEOTIDE SEQUENCE [LARGE SCALE GENOMIC DNA]</scope>
    <source>
        <strain evidence="6 7">KCTC 22160</strain>
    </source>
</reference>
<keyword evidence="7" id="KW-1185">Reference proteome</keyword>
<dbReference type="Proteomes" id="UP000468581">
    <property type="component" value="Unassembled WGS sequence"/>
</dbReference>
<dbReference type="SMART" id="SM00028">
    <property type="entry name" value="TPR"/>
    <property type="match status" value="5"/>
</dbReference>
<dbReference type="Gene3D" id="1.10.10.60">
    <property type="entry name" value="Homeodomain-like"/>
    <property type="match status" value="2"/>
</dbReference>
<keyword evidence="4" id="KW-0472">Membrane</keyword>
<organism evidence="6 7">
    <name type="scientific">Leptobacterium flavescens</name>
    <dbReference type="NCBI Taxonomy" id="472055"/>
    <lineage>
        <taxon>Bacteria</taxon>
        <taxon>Pseudomonadati</taxon>
        <taxon>Bacteroidota</taxon>
        <taxon>Flavobacteriia</taxon>
        <taxon>Flavobacteriales</taxon>
        <taxon>Flavobacteriaceae</taxon>
        <taxon>Leptobacterium</taxon>
    </lineage>
</organism>
<dbReference type="Gene3D" id="1.25.40.10">
    <property type="entry name" value="Tetratricopeptide repeat domain"/>
    <property type="match status" value="2"/>
</dbReference>
<protein>
    <submittedName>
        <fullName evidence="6">Helix-turn-helix domain-containing protein</fullName>
    </submittedName>
</protein>
<dbReference type="InterPro" id="IPR011990">
    <property type="entry name" value="TPR-like_helical_dom_sf"/>
</dbReference>
<dbReference type="SMART" id="SM00342">
    <property type="entry name" value="HTH_ARAC"/>
    <property type="match status" value="1"/>
</dbReference>
<evidence type="ECO:0000259" key="5">
    <source>
        <dbReference type="PROSITE" id="PS01124"/>
    </source>
</evidence>
<dbReference type="GO" id="GO:0003700">
    <property type="term" value="F:DNA-binding transcription factor activity"/>
    <property type="evidence" value="ECO:0007669"/>
    <property type="project" value="InterPro"/>
</dbReference>
<dbReference type="PANTHER" id="PTHR43280:SF29">
    <property type="entry name" value="ARAC-FAMILY TRANSCRIPTIONAL REGULATOR"/>
    <property type="match status" value="1"/>
</dbReference>